<evidence type="ECO:0000313" key="2">
    <source>
        <dbReference type="Proteomes" id="UP001199044"/>
    </source>
</evidence>
<evidence type="ECO:0008006" key="3">
    <source>
        <dbReference type="Google" id="ProtNLM"/>
    </source>
</evidence>
<dbReference type="Proteomes" id="UP001199044">
    <property type="component" value="Unassembled WGS sequence"/>
</dbReference>
<organism evidence="1 2">
    <name type="scientific">Vibrio tritonius</name>
    <dbReference type="NCBI Taxonomy" id="1435069"/>
    <lineage>
        <taxon>Bacteria</taxon>
        <taxon>Pseudomonadati</taxon>
        <taxon>Pseudomonadota</taxon>
        <taxon>Gammaproteobacteria</taxon>
        <taxon>Vibrionales</taxon>
        <taxon>Vibrionaceae</taxon>
        <taxon>Vibrio</taxon>
    </lineage>
</organism>
<name>A0ABS7YG15_9VIBR</name>
<keyword evidence="2" id="KW-1185">Reference proteome</keyword>
<dbReference type="Gene3D" id="3.30.460.10">
    <property type="entry name" value="Beta Polymerase, domain 2"/>
    <property type="match status" value="1"/>
</dbReference>
<proteinExistence type="predicted"/>
<evidence type="ECO:0000313" key="1">
    <source>
        <dbReference type="EMBL" id="MCA2014606.1"/>
    </source>
</evidence>
<dbReference type="SUPFAM" id="SSF81301">
    <property type="entry name" value="Nucleotidyltransferase"/>
    <property type="match status" value="1"/>
</dbReference>
<accession>A0ABS7YG15</accession>
<sequence length="191" mass="22012">MFLIKDNLHLPHLPLQAALIDSVCQSLVREKDVLAAVLVGSLAGKRGDRISDADIVIFTTNGFHKKMASTEYRIEFGKDIFYTIDGFHTPLAYFEKHIFYDFTSIEIHYLDLTEPFQLSNPYQVLFDKQSIISSRLTEEPAPKHEDFEVYTVGDDGLIWELFDCIKWLSRNDTELAKQYLKKLATKLESET</sequence>
<comment type="caution">
    <text evidence="1">The sequence shown here is derived from an EMBL/GenBank/DDBJ whole genome shotgun (WGS) entry which is preliminary data.</text>
</comment>
<gene>
    <name evidence="1" type="ORF">LDJ79_00690</name>
</gene>
<reference evidence="2" key="1">
    <citation type="submission" date="2023-07" db="EMBL/GenBank/DDBJ databases">
        <title>Molecular identification of indigenous halophilic bacteria isolated from red sea cost, biodegradation of synthetic dyes and assessment of degraded metabolite toxicity.</title>
        <authorList>
            <person name="Chaieb K."/>
            <person name="Altayb H.N."/>
        </authorList>
    </citation>
    <scope>NUCLEOTIDE SEQUENCE [LARGE SCALE GENOMIC DNA]</scope>
    <source>
        <strain evidence="2">K20</strain>
    </source>
</reference>
<dbReference type="EMBL" id="JAIWIU010000004">
    <property type="protein sequence ID" value="MCA2014606.1"/>
    <property type="molecule type" value="Genomic_DNA"/>
</dbReference>
<dbReference type="InterPro" id="IPR043519">
    <property type="entry name" value="NT_sf"/>
</dbReference>
<protein>
    <recommendedName>
        <fullName evidence="3">Polymerase nucleotidyl transferase domain-containing protein</fullName>
    </recommendedName>
</protein>